<dbReference type="AlphaFoldDB" id="A0A1M6VTN5"/>
<dbReference type="Proteomes" id="UP000184031">
    <property type="component" value="Unassembled WGS sequence"/>
</dbReference>
<accession>A0A1M6VTN5</accession>
<evidence type="ECO:0000313" key="1">
    <source>
        <dbReference type="EMBL" id="SFC59560.1"/>
    </source>
</evidence>
<dbReference type="EMBL" id="FRAT01000005">
    <property type="protein sequence ID" value="SHK84873.1"/>
    <property type="molecule type" value="Genomic_DNA"/>
</dbReference>
<reference evidence="2 3" key="1">
    <citation type="submission" date="2016-11" db="EMBL/GenBank/DDBJ databases">
        <authorList>
            <person name="Varghese N."/>
            <person name="Submissions S."/>
        </authorList>
    </citation>
    <scope>NUCLEOTIDE SEQUENCE [LARGE SCALE GENOMIC DNA]</scope>
    <source>
        <strain evidence="2 3">CGMCC 1.12174</strain>
        <strain evidence="1 4">DSM 26351</strain>
    </source>
</reference>
<keyword evidence="4" id="KW-1185">Reference proteome</keyword>
<evidence type="ECO:0000313" key="2">
    <source>
        <dbReference type="EMBL" id="SHK84873.1"/>
    </source>
</evidence>
<gene>
    <name evidence="1" type="ORF">SAMN04487891_114101</name>
    <name evidence="2" type="ORF">SAMN05216293_2035</name>
</gene>
<sequence length="59" mass="7198">MQEVTFFDLLRLCTTPRMLKIWTKRKGFSTSAWTKKYWKTVNWLKKQYSKEGKSTKFKS</sequence>
<evidence type="ECO:0000313" key="4">
    <source>
        <dbReference type="Proteomes" id="UP000198940"/>
    </source>
</evidence>
<organism evidence="2 3">
    <name type="scientific">Flagellimonas taeanensis</name>
    <dbReference type="NCBI Taxonomy" id="1005926"/>
    <lineage>
        <taxon>Bacteria</taxon>
        <taxon>Pseudomonadati</taxon>
        <taxon>Bacteroidota</taxon>
        <taxon>Flavobacteriia</taxon>
        <taxon>Flavobacteriales</taxon>
        <taxon>Flavobacteriaceae</taxon>
        <taxon>Flagellimonas</taxon>
    </lineage>
</organism>
<name>A0A1M6VTN5_9FLAO</name>
<dbReference type="EMBL" id="FOKU01000014">
    <property type="protein sequence ID" value="SFC59560.1"/>
    <property type="molecule type" value="Genomic_DNA"/>
</dbReference>
<comment type="caution">
    <text evidence="2">The sequence shown here is derived from an EMBL/GenBank/DDBJ whole genome shotgun (WGS) entry which is preliminary data.</text>
</comment>
<evidence type="ECO:0000313" key="3">
    <source>
        <dbReference type="Proteomes" id="UP000184031"/>
    </source>
</evidence>
<proteinExistence type="predicted"/>
<dbReference type="Proteomes" id="UP000198940">
    <property type="component" value="Unassembled WGS sequence"/>
</dbReference>
<protein>
    <submittedName>
        <fullName evidence="2">Uncharacterized protein</fullName>
    </submittedName>
</protein>